<feature type="compositionally biased region" description="Basic and acidic residues" evidence="1">
    <location>
        <begin position="44"/>
        <end position="61"/>
    </location>
</feature>
<keyword evidence="4" id="KW-1185">Reference proteome</keyword>
<comment type="caution">
    <text evidence="2">The sequence shown here is derived from an EMBL/GenBank/DDBJ whole genome shotgun (WGS) entry which is preliminary data.</text>
</comment>
<reference evidence="2" key="2">
    <citation type="submission" date="2019-02" db="EMBL/GenBank/DDBJ databases">
        <authorList>
            <person name="Zhu J."/>
            <person name="Jiang F."/>
            <person name="Wang X."/>
            <person name="Yang P."/>
            <person name="Bao Y."/>
            <person name="Zhao W."/>
            <person name="Wang W."/>
            <person name="Lu H."/>
            <person name="Wang Q."/>
            <person name="Cui N."/>
            <person name="Li J."/>
            <person name="Chen X."/>
            <person name="Luo L."/>
            <person name="Yu J."/>
            <person name="Kang L."/>
            <person name="Cui F."/>
        </authorList>
    </citation>
    <scope>NUCLEOTIDE SEQUENCE</scope>
    <source>
        <strain evidence="2">Lst14</strain>
        <tissue evidence="2">Whole body</tissue>
    </source>
</reference>
<evidence type="ECO:0000313" key="4">
    <source>
        <dbReference type="Proteomes" id="UP000291343"/>
    </source>
</evidence>
<evidence type="ECO:0000256" key="1">
    <source>
        <dbReference type="SAM" id="MobiDB-lite"/>
    </source>
</evidence>
<dbReference type="Proteomes" id="UP000291343">
    <property type="component" value="Unassembled WGS sequence"/>
</dbReference>
<organism evidence="2 4">
    <name type="scientific">Laodelphax striatellus</name>
    <name type="common">Small brown planthopper</name>
    <name type="synonym">Delphax striatella</name>
    <dbReference type="NCBI Taxonomy" id="195883"/>
    <lineage>
        <taxon>Eukaryota</taxon>
        <taxon>Metazoa</taxon>
        <taxon>Ecdysozoa</taxon>
        <taxon>Arthropoda</taxon>
        <taxon>Hexapoda</taxon>
        <taxon>Insecta</taxon>
        <taxon>Pterygota</taxon>
        <taxon>Neoptera</taxon>
        <taxon>Paraneoptera</taxon>
        <taxon>Hemiptera</taxon>
        <taxon>Auchenorrhyncha</taxon>
        <taxon>Fulgoroidea</taxon>
        <taxon>Delphacidae</taxon>
        <taxon>Criomorphinae</taxon>
        <taxon>Laodelphax</taxon>
    </lineage>
</organism>
<dbReference type="EMBL" id="QKKF02030383">
    <property type="protein sequence ID" value="RZF34755.1"/>
    <property type="molecule type" value="Genomic_DNA"/>
</dbReference>
<accession>A0A482WMG4</accession>
<dbReference type="AlphaFoldDB" id="A0A482WMG4"/>
<evidence type="ECO:0000313" key="2">
    <source>
        <dbReference type="EMBL" id="RZF34755.1"/>
    </source>
</evidence>
<evidence type="ECO:0000313" key="3">
    <source>
        <dbReference type="EMBL" id="RZF42804.1"/>
    </source>
</evidence>
<protein>
    <submittedName>
        <fullName evidence="2">Uncharacterized protein</fullName>
    </submittedName>
</protein>
<reference evidence="2 4" key="1">
    <citation type="journal article" date="2017" name="Gigascience">
        <title>Genome sequence of the small brown planthopper, Laodelphax striatellus.</title>
        <authorList>
            <person name="Zhu J."/>
            <person name="Jiang F."/>
            <person name="Wang X."/>
            <person name="Yang P."/>
            <person name="Bao Y."/>
            <person name="Zhao W."/>
            <person name="Wang W."/>
            <person name="Lu H."/>
            <person name="Wang Q."/>
            <person name="Cui N."/>
            <person name="Li J."/>
            <person name="Chen X."/>
            <person name="Luo L."/>
            <person name="Yu J."/>
            <person name="Kang L."/>
            <person name="Cui F."/>
        </authorList>
    </citation>
    <scope>NUCLEOTIDE SEQUENCE [LARGE SCALE GENOMIC DNA]</scope>
    <source>
        <strain evidence="2">Lst14</strain>
        <tissue evidence="2">Whole body</tissue>
    </source>
</reference>
<dbReference type="InParanoid" id="A0A482WMG4"/>
<feature type="region of interest" description="Disordered" evidence="1">
    <location>
        <begin position="44"/>
        <end position="75"/>
    </location>
</feature>
<name>A0A482WMG4_LAOST</name>
<dbReference type="EMBL" id="QKKF02014000">
    <property type="protein sequence ID" value="RZF42804.1"/>
    <property type="molecule type" value="Genomic_DNA"/>
</dbReference>
<gene>
    <name evidence="2" type="ORF">LSTR_LSTR007807</name>
    <name evidence="3" type="ORF">LSTR_LSTR015007</name>
</gene>
<sequence length="146" mass="16301">MFDKQFKVAGERSVLLLITIDVISFVSFVKLEADVMMRVGKGRREGGKLLMKSHEGDERGGEGGQVESRSDDREKLAGDSMWLTHLEACRAESRSPLTLARPGSRSRASVFATRCAQNQAAIAPRRALPPIHRAHSYQQRFKFSNI</sequence>
<proteinExistence type="predicted"/>